<evidence type="ECO:0000256" key="6">
    <source>
        <dbReference type="ARBA" id="ARBA00022835"/>
    </source>
</evidence>
<dbReference type="CDD" id="cd11358">
    <property type="entry name" value="RNase_PH"/>
    <property type="match status" value="1"/>
</dbReference>
<comment type="caution">
    <text evidence="11">The sequence shown here is derived from an EMBL/GenBank/DDBJ whole genome shotgun (WGS) entry which is preliminary data.</text>
</comment>
<evidence type="ECO:0000259" key="10">
    <source>
        <dbReference type="Pfam" id="PF01138"/>
    </source>
</evidence>
<protein>
    <recommendedName>
        <fullName evidence="9">Ribosomal RNA-processing protein 43</fullName>
    </recommendedName>
</protein>
<dbReference type="Proteomes" id="UP000769528">
    <property type="component" value="Unassembled WGS sequence"/>
</dbReference>
<name>A0A9P8PJZ8_9ASCO</name>
<evidence type="ECO:0000256" key="8">
    <source>
        <dbReference type="ARBA" id="ARBA00023242"/>
    </source>
</evidence>
<comment type="similarity">
    <text evidence="3">Belongs to the RNase PH family.</text>
</comment>
<dbReference type="InterPro" id="IPR050590">
    <property type="entry name" value="Exosome_comp_Rrp42_subfam"/>
</dbReference>
<evidence type="ECO:0000256" key="5">
    <source>
        <dbReference type="ARBA" id="ARBA00022552"/>
    </source>
</evidence>
<dbReference type="Gene3D" id="3.30.230.70">
    <property type="entry name" value="GHMP Kinase, N-terminal domain"/>
    <property type="match status" value="1"/>
</dbReference>
<dbReference type="PANTHER" id="PTHR11097">
    <property type="entry name" value="EXOSOME COMPLEX EXONUCLEASE RIBOSOMAL RNA PROCESSING PROTEIN"/>
    <property type="match status" value="1"/>
</dbReference>
<keyword evidence="4" id="KW-0963">Cytoplasm</keyword>
<keyword evidence="7" id="KW-0694">RNA-binding</keyword>
<comment type="subcellular location">
    <subcellularLocation>
        <location evidence="1">Cytoplasm</location>
    </subcellularLocation>
    <subcellularLocation>
        <location evidence="2">Nucleus</location>
        <location evidence="2">Nucleolus</location>
    </subcellularLocation>
</comment>
<dbReference type="InterPro" id="IPR001247">
    <property type="entry name" value="ExoRNase_PH_dom1"/>
</dbReference>
<dbReference type="OrthoDB" id="45882at2759"/>
<dbReference type="GO" id="GO:0071038">
    <property type="term" value="P:TRAMP-dependent tRNA surveillance pathway"/>
    <property type="evidence" value="ECO:0007669"/>
    <property type="project" value="TreeGrafter"/>
</dbReference>
<dbReference type="GO" id="GO:0034476">
    <property type="term" value="P:U5 snRNA 3'-end processing"/>
    <property type="evidence" value="ECO:0007669"/>
    <property type="project" value="TreeGrafter"/>
</dbReference>
<keyword evidence="5" id="KW-0698">rRNA processing</keyword>
<dbReference type="GO" id="GO:0034475">
    <property type="term" value="P:U4 snRNA 3'-end processing"/>
    <property type="evidence" value="ECO:0007669"/>
    <property type="project" value="TreeGrafter"/>
</dbReference>
<evidence type="ECO:0000256" key="1">
    <source>
        <dbReference type="ARBA" id="ARBA00004496"/>
    </source>
</evidence>
<dbReference type="PANTHER" id="PTHR11097:SF9">
    <property type="entry name" value="EXOSOME COMPLEX COMPONENT RRP43"/>
    <property type="match status" value="1"/>
</dbReference>
<dbReference type="GO" id="GO:0000176">
    <property type="term" value="C:nuclear exosome (RNase complex)"/>
    <property type="evidence" value="ECO:0007669"/>
    <property type="project" value="TreeGrafter"/>
</dbReference>
<evidence type="ECO:0000313" key="11">
    <source>
        <dbReference type="EMBL" id="KAH3673693.1"/>
    </source>
</evidence>
<gene>
    <name evidence="11" type="ORF">WICMUC_003509</name>
</gene>
<accession>A0A9P8PJZ8</accession>
<keyword evidence="8" id="KW-0539">Nucleus</keyword>
<dbReference type="GO" id="GO:0034473">
    <property type="term" value="P:U1 snRNA 3'-end processing"/>
    <property type="evidence" value="ECO:0007669"/>
    <property type="project" value="TreeGrafter"/>
</dbReference>
<dbReference type="Pfam" id="PF01138">
    <property type="entry name" value="RNase_PH"/>
    <property type="match status" value="1"/>
</dbReference>
<dbReference type="InterPro" id="IPR020568">
    <property type="entry name" value="Ribosomal_Su5_D2-typ_SF"/>
</dbReference>
<reference evidence="11" key="2">
    <citation type="submission" date="2021-01" db="EMBL/GenBank/DDBJ databases">
        <authorList>
            <person name="Schikora-Tamarit M.A."/>
        </authorList>
    </citation>
    <scope>NUCLEOTIDE SEQUENCE</scope>
    <source>
        <strain evidence="11">CBS6341</strain>
    </source>
</reference>
<dbReference type="AlphaFoldDB" id="A0A9P8PJZ8"/>
<dbReference type="EMBL" id="JAEUBF010000948">
    <property type="protein sequence ID" value="KAH3673693.1"/>
    <property type="molecule type" value="Genomic_DNA"/>
</dbReference>
<evidence type="ECO:0000256" key="4">
    <source>
        <dbReference type="ARBA" id="ARBA00022490"/>
    </source>
</evidence>
<organism evidence="11 12">
    <name type="scientific">Wickerhamomyces mucosus</name>
    <dbReference type="NCBI Taxonomy" id="1378264"/>
    <lineage>
        <taxon>Eukaryota</taxon>
        <taxon>Fungi</taxon>
        <taxon>Dikarya</taxon>
        <taxon>Ascomycota</taxon>
        <taxon>Saccharomycotina</taxon>
        <taxon>Saccharomycetes</taxon>
        <taxon>Phaffomycetales</taxon>
        <taxon>Wickerhamomycetaceae</taxon>
        <taxon>Wickerhamomyces</taxon>
    </lineage>
</organism>
<evidence type="ECO:0000256" key="3">
    <source>
        <dbReference type="ARBA" id="ARBA00006678"/>
    </source>
</evidence>
<dbReference type="GO" id="GO:0071028">
    <property type="term" value="P:nuclear mRNA surveillance"/>
    <property type="evidence" value="ECO:0007669"/>
    <property type="project" value="TreeGrafter"/>
</dbReference>
<dbReference type="GO" id="GO:0000467">
    <property type="term" value="P:exonucleolytic trimming to generate mature 3'-end of 5.8S rRNA from tricistronic rRNA transcript (SSU-rRNA, 5.8S rRNA, LSU-rRNA)"/>
    <property type="evidence" value="ECO:0007669"/>
    <property type="project" value="TreeGrafter"/>
</dbReference>
<sequence length="385" mass="43354">MSEQPELKLVDFPPAVLARISPELSLQRHLAIGLRPNLRTFEEFKTVQINDGGLSRYSSTNSNNESDVLGSSILRSGNTTVICTIRGGIIEEDILGENNNEDADAVNAIFAKDKESIINQENLIDSAPIYPIVEIERGRNGPPTDEEMNLSQKLYETFLHSKILSKSSLKVKVGLKSKNDKNEIEILYNDENSEFQLGPKRSWNYILYCKFKIFSRSGPLFDLIWISLISALKQTKLPYAYIDENAADIKIPIKMTGNFGTIREQYAITCDDEKFNNLILNNEEIGYSSNFGVISLDKNVSNNNEEDEKKMEIDINDENNDSILLVDLEGEEEEISCKNLINVVVDSKGENLKSLTLTGNIDKSSLQKAIDLSKKRSKFLINQEI</sequence>
<evidence type="ECO:0000256" key="9">
    <source>
        <dbReference type="ARBA" id="ARBA00030617"/>
    </source>
</evidence>
<dbReference type="InterPro" id="IPR027408">
    <property type="entry name" value="PNPase/RNase_PH_dom_sf"/>
</dbReference>
<keyword evidence="6" id="KW-0271">Exosome</keyword>
<dbReference type="GO" id="GO:0016075">
    <property type="term" value="P:rRNA catabolic process"/>
    <property type="evidence" value="ECO:0007669"/>
    <property type="project" value="TreeGrafter"/>
</dbReference>
<dbReference type="GO" id="GO:0000177">
    <property type="term" value="C:cytoplasmic exosome (RNase complex)"/>
    <property type="evidence" value="ECO:0007669"/>
    <property type="project" value="UniProtKB-ARBA"/>
</dbReference>
<dbReference type="GO" id="GO:0071035">
    <property type="term" value="P:nuclear polyadenylation-dependent rRNA catabolic process"/>
    <property type="evidence" value="ECO:0007669"/>
    <property type="project" value="TreeGrafter"/>
</dbReference>
<dbReference type="SUPFAM" id="SSF54211">
    <property type="entry name" value="Ribosomal protein S5 domain 2-like"/>
    <property type="match status" value="1"/>
</dbReference>
<reference evidence="11" key="1">
    <citation type="journal article" date="2021" name="Open Biol.">
        <title>Shared evolutionary footprints suggest mitochondrial oxidative damage underlies multiple complex I losses in fungi.</title>
        <authorList>
            <person name="Schikora-Tamarit M.A."/>
            <person name="Marcet-Houben M."/>
            <person name="Nosek J."/>
            <person name="Gabaldon T."/>
        </authorList>
    </citation>
    <scope>NUCLEOTIDE SEQUENCE</scope>
    <source>
        <strain evidence="11">CBS6341</strain>
    </source>
</reference>
<dbReference type="GO" id="GO:0035925">
    <property type="term" value="F:mRNA 3'-UTR AU-rich region binding"/>
    <property type="evidence" value="ECO:0007669"/>
    <property type="project" value="TreeGrafter"/>
</dbReference>
<evidence type="ECO:0000256" key="7">
    <source>
        <dbReference type="ARBA" id="ARBA00022884"/>
    </source>
</evidence>
<evidence type="ECO:0000313" key="12">
    <source>
        <dbReference type="Proteomes" id="UP000769528"/>
    </source>
</evidence>
<evidence type="ECO:0000256" key="2">
    <source>
        <dbReference type="ARBA" id="ARBA00004604"/>
    </source>
</evidence>
<dbReference type="GO" id="GO:0005730">
    <property type="term" value="C:nucleolus"/>
    <property type="evidence" value="ECO:0007669"/>
    <property type="project" value="UniProtKB-SubCell"/>
</dbReference>
<keyword evidence="12" id="KW-1185">Reference proteome</keyword>
<proteinExistence type="inferred from homology"/>
<feature type="domain" description="Exoribonuclease phosphorolytic" evidence="10">
    <location>
        <begin position="45"/>
        <end position="238"/>
    </location>
</feature>